<dbReference type="Gene3D" id="3.40.630.30">
    <property type="match status" value="1"/>
</dbReference>
<gene>
    <name evidence="2" type="ORF">A2121_02825</name>
</gene>
<feature type="domain" description="N-acetyltransferase" evidence="1">
    <location>
        <begin position="1"/>
        <end position="146"/>
    </location>
</feature>
<protein>
    <recommendedName>
        <fullName evidence="1">N-acetyltransferase domain-containing protein</fullName>
    </recommendedName>
</protein>
<comment type="caution">
    <text evidence="2">The sequence shown here is derived from an EMBL/GenBank/DDBJ whole genome shotgun (WGS) entry which is preliminary data.</text>
</comment>
<evidence type="ECO:0000313" key="3">
    <source>
        <dbReference type="Proteomes" id="UP000176484"/>
    </source>
</evidence>
<dbReference type="Proteomes" id="UP000176484">
    <property type="component" value="Unassembled WGS sequence"/>
</dbReference>
<evidence type="ECO:0000259" key="1">
    <source>
        <dbReference type="PROSITE" id="PS51186"/>
    </source>
</evidence>
<dbReference type="Pfam" id="PF00583">
    <property type="entry name" value="Acetyltransf_1"/>
    <property type="match status" value="1"/>
</dbReference>
<dbReference type="InterPro" id="IPR016181">
    <property type="entry name" value="Acyl_CoA_acyltransferase"/>
</dbReference>
<dbReference type="CDD" id="cd04301">
    <property type="entry name" value="NAT_SF"/>
    <property type="match status" value="1"/>
</dbReference>
<dbReference type="InterPro" id="IPR000182">
    <property type="entry name" value="GNAT_dom"/>
</dbReference>
<dbReference type="SUPFAM" id="SSF55729">
    <property type="entry name" value="Acyl-CoA N-acyltransferases (Nat)"/>
    <property type="match status" value="1"/>
</dbReference>
<sequence>MKIRLLTKKDIEKARNIVKQNYGLKDSVSAKKEMQDMFVKGPMRPKYLVAEDKGLIVGFAGFSQSWIDYSTYHIFWVNVLPQRQRQGIGKNLVGEVIKQIKKDKKAKLIILMSTSPKYYEKHFKFKGIDSYKGKSHIHYIMSLSLYKK</sequence>
<name>A0A1F6TN83_9BACT</name>
<dbReference type="EMBL" id="MFTD01000017">
    <property type="protein sequence ID" value="OGI46555.1"/>
    <property type="molecule type" value="Genomic_DNA"/>
</dbReference>
<accession>A0A1F6TN83</accession>
<dbReference type="PROSITE" id="PS51186">
    <property type="entry name" value="GNAT"/>
    <property type="match status" value="1"/>
</dbReference>
<reference evidence="2 3" key="1">
    <citation type="journal article" date="2016" name="Nat. Commun.">
        <title>Thousands of microbial genomes shed light on interconnected biogeochemical processes in an aquifer system.</title>
        <authorList>
            <person name="Anantharaman K."/>
            <person name="Brown C.T."/>
            <person name="Hug L.A."/>
            <person name="Sharon I."/>
            <person name="Castelle C.J."/>
            <person name="Probst A.J."/>
            <person name="Thomas B.C."/>
            <person name="Singh A."/>
            <person name="Wilkins M.J."/>
            <person name="Karaoz U."/>
            <person name="Brodie E.L."/>
            <person name="Williams K.H."/>
            <person name="Hubbard S.S."/>
            <person name="Banfield J.F."/>
        </authorList>
    </citation>
    <scope>NUCLEOTIDE SEQUENCE [LARGE SCALE GENOMIC DNA]</scope>
</reference>
<dbReference type="GO" id="GO:0016747">
    <property type="term" value="F:acyltransferase activity, transferring groups other than amino-acyl groups"/>
    <property type="evidence" value="ECO:0007669"/>
    <property type="project" value="InterPro"/>
</dbReference>
<dbReference type="AlphaFoldDB" id="A0A1F6TN83"/>
<organism evidence="2 3">
    <name type="scientific">Candidatus Nomurabacteria bacterium GWB1_40_6</name>
    <dbReference type="NCBI Taxonomy" id="1801727"/>
    <lineage>
        <taxon>Bacteria</taxon>
        <taxon>Candidatus Nomuraibacteriota</taxon>
    </lineage>
</organism>
<proteinExistence type="predicted"/>
<evidence type="ECO:0000313" key="2">
    <source>
        <dbReference type="EMBL" id="OGI46555.1"/>
    </source>
</evidence>